<evidence type="ECO:0000256" key="1">
    <source>
        <dbReference type="SAM" id="Phobius"/>
    </source>
</evidence>
<evidence type="ECO:0000313" key="3">
    <source>
        <dbReference type="Proteomes" id="UP000026961"/>
    </source>
</evidence>
<organism evidence="2">
    <name type="scientific">Oryza glumipatula</name>
    <dbReference type="NCBI Taxonomy" id="40148"/>
    <lineage>
        <taxon>Eukaryota</taxon>
        <taxon>Viridiplantae</taxon>
        <taxon>Streptophyta</taxon>
        <taxon>Embryophyta</taxon>
        <taxon>Tracheophyta</taxon>
        <taxon>Spermatophyta</taxon>
        <taxon>Magnoliopsida</taxon>
        <taxon>Liliopsida</taxon>
        <taxon>Poales</taxon>
        <taxon>Poaceae</taxon>
        <taxon>BOP clade</taxon>
        <taxon>Oryzoideae</taxon>
        <taxon>Oryzeae</taxon>
        <taxon>Oryzinae</taxon>
        <taxon>Oryza</taxon>
    </lineage>
</organism>
<keyword evidence="1" id="KW-1133">Transmembrane helix</keyword>
<keyword evidence="1" id="KW-0812">Transmembrane</keyword>
<sequence>MSSDAARGYSAVGGGAALLLMLLLSLTVGPAFV</sequence>
<feature type="transmembrane region" description="Helical" evidence="1">
    <location>
        <begin position="12"/>
        <end position="32"/>
    </location>
</feature>
<dbReference type="EnsemblPlants" id="OGLUM12G18610.1">
    <property type="protein sequence ID" value="OGLUM12G18610.1"/>
    <property type="gene ID" value="OGLUM12G18610"/>
</dbReference>
<dbReference type="Gramene" id="OGLUM12G18610.1">
    <property type="protein sequence ID" value="OGLUM12G18610.1"/>
    <property type="gene ID" value="OGLUM12G18610"/>
</dbReference>
<evidence type="ECO:0000313" key="2">
    <source>
        <dbReference type="EnsemblPlants" id="OGLUM12G18610.1"/>
    </source>
</evidence>
<protein>
    <submittedName>
        <fullName evidence="2">Uncharacterized protein</fullName>
    </submittedName>
</protein>
<keyword evidence="1" id="KW-0472">Membrane</keyword>
<name>A0A0E0BUJ3_9ORYZ</name>
<dbReference type="AlphaFoldDB" id="A0A0E0BUJ3"/>
<reference evidence="2" key="2">
    <citation type="submission" date="2018-05" db="EMBL/GenBank/DDBJ databases">
        <title>OgluRS3 (Oryza glumaepatula Reference Sequence Version 3).</title>
        <authorList>
            <person name="Zhang J."/>
            <person name="Kudrna D."/>
            <person name="Lee S."/>
            <person name="Talag J."/>
            <person name="Welchert J."/>
            <person name="Wing R.A."/>
        </authorList>
    </citation>
    <scope>NUCLEOTIDE SEQUENCE [LARGE SCALE GENOMIC DNA]</scope>
</reference>
<dbReference type="HOGENOM" id="CLU_3385541_0_0_1"/>
<accession>A0A0E0BUJ3</accession>
<keyword evidence="3" id="KW-1185">Reference proteome</keyword>
<proteinExistence type="predicted"/>
<dbReference type="Proteomes" id="UP000026961">
    <property type="component" value="Chromosome 12"/>
</dbReference>
<reference evidence="2" key="1">
    <citation type="submission" date="2015-04" db="UniProtKB">
        <authorList>
            <consortium name="EnsemblPlants"/>
        </authorList>
    </citation>
    <scope>IDENTIFICATION</scope>
</reference>